<dbReference type="Pfam" id="PF07927">
    <property type="entry name" value="HicA_toxin"/>
    <property type="match status" value="1"/>
</dbReference>
<evidence type="ECO:0000256" key="2">
    <source>
        <dbReference type="ARBA" id="ARBA00022649"/>
    </source>
</evidence>
<dbReference type="AlphaFoldDB" id="A0A7D7Q9G5"/>
<dbReference type="Proteomes" id="UP000514713">
    <property type="component" value="Chromosome"/>
</dbReference>
<dbReference type="GO" id="GO:0003729">
    <property type="term" value="F:mRNA binding"/>
    <property type="evidence" value="ECO:0007669"/>
    <property type="project" value="InterPro"/>
</dbReference>
<dbReference type="InterPro" id="IPR012933">
    <property type="entry name" value="HicA_mRNA_interferase"/>
</dbReference>
<keyword evidence="5" id="KW-0378">Hydrolase</keyword>
<evidence type="ECO:0000256" key="5">
    <source>
        <dbReference type="ARBA" id="ARBA00022801"/>
    </source>
</evidence>
<organism evidence="8 9">
    <name type="scientific">Nostoc edaphicum CCNP1411</name>
    <dbReference type="NCBI Taxonomy" id="1472755"/>
    <lineage>
        <taxon>Bacteria</taxon>
        <taxon>Bacillati</taxon>
        <taxon>Cyanobacteriota</taxon>
        <taxon>Cyanophyceae</taxon>
        <taxon>Nostocales</taxon>
        <taxon>Nostocaceae</taxon>
        <taxon>Nostoc</taxon>
    </lineage>
</organism>
<sequence length="80" mass="8715">MKLPRDLSGSELVNALALLGYEVSHQKGSHIRLTTQQNGEHHITVPAHDPIKIGTLNAILRDVAAHAGFSRDELLALLFP</sequence>
<evidence type="ECO:0000256" key="1">
    <source>
        <dbReference type="ARBA" id="ARBA00006620"/>
    </source>
</evidence>
<keyword evidence="4" id="KW-0255">Endonuclease</keyword>
<evidence type="ECO:0000256" key="6">
    <source>
        <dbReference type="ARBA" id="ARBA00022884"/>
    </source>
</evidence>
<comment type="similarity">
    <text evidence="1">Belongs to the HicA mRNA interferase family.</text>
</comment>
<keyword evidence="9" id="KW-1185">Reference proteome</keyword>
<dbReference type="RefSeq" id="WP_181930886.1">
    <property type="nucleotide sequence ID" value="NZ_CP054698.1"/>
</dbReference>
<accession>A0A7D7Q9G5</accession>
<gene>
    <name evidence="8" type="ORF">HUN01_08400</name>
</gene>
<dbReference type="GO" id="GO:0016787">
    <property type="term" value="F:hydrolase activity"/>
    <property type="evidence" value="ECO:0007669"/>
    <property type="project" value="UniProtKB-KW"/>
</dbReference>
<dbReference type="InterPro" id="IPR038570">
    <property type="entry name" value="HicA_sf"/>
</dbReference>
<evidence type="ECO:0000313" key="9">
    <source>
        <dbReference type="Proteomes" id="UP000514713"/>
    </source>
</evidence>
<keyword evidence="2" id="KW-1277">Toxin-antitoxin system</keyword>
<dbReference type="Gene3D" id="3.30.920.30">
    <property type="entry name" value="Hypothetical protein"/>
    <property type="match status" value="1"/>
</dbReference>
<keyword evidence="7" id="KW-0346">Stress response</keyword>
<keyword evidence="6" id="KW-0694">RNA-binding</keyword>
<name>A0A7D7Q9G5_9NOSO</name>
<evidence type="ECO:0000256" key="3">
    <source>
        <dbReference type="ARBA" id="ARBA00022722"/>
    </source>
</evidence>
<keyword evidence="3" id="KW-0540">Nuclease</keyword>
<dbReference type="SUPFAM" id="SSF54786">
    <property type="entry name" value="YcfA/nrd intein domain"/>
    <property type="match status" value="1"/>
</dbReference>
<dbReference type="KEGG" id="ned:HUN01_08400"/>
<evidence type="ECO:0000313" key="8">
    <source>
        <dbReference type="EMBL" id="QMS87597.1"/>
    </source>
</evidence>
<evidence type="ECO:0000256" key="4">
    <source>
        <dbReference type="ARBA" id="ARBA00022759"/>
    </source>
</evidence>
<dbReference type="EMBL" id="CP054698">
    <property type="protein sequence ID" value="QMS87597.1"/>
    <property type="molecule type" value="Genomic_DNA"/>
</dbReference>
<evidence type="ECO:0000256" key="7">
    <source>
        <dbReference type="ARBA" id="ARBA00023016"/>
    </source>
</evidence>
<protein>
    <submittedName>
        <fullName evidence="8">Type II toxin-antitoxin system HicA family toxin</fullName>
    </submittedName>
</protein>
<proteinExistence type="inferred from homology"/>
<reference evidence="9" key="1">
    <citation type="submission" date="2020-06" db="EMBL/GenBank/DDBJ databases">
        <title>Nostoc edaphicum CCNP1411 genome.</title>
        <authorList>
            <person name="Fidor A."/>
            <person name="Grabski M."/>
            <person name="Gawor J."/>
            <person name="Gromadka R."/>
            <person name="Wegrzyn G."/>
            <person name="Mazur-Marzec H."/>
        </authorList>
    </citation>
    <scope>NUCLEOTIDE SEQUENCE [LARGE SCALE GENOMIC DNA]</scope>
    <source>
        <strain evidence="9">CCNP1411</strain>
    </source>
</reference>
<dbReference type="GO" id="GO:0004519">
    <property type="term" value="F:endonuclease activity"/>
    <property type="evidence" value="ECO:0007669"/>
    <property type="project" value="UniProtKB-KW"/>
</dbReference>